<organism evidence="1 2">
    <name type="scientific">Dermacentor silvarum</name>
    <name type="common">Tick</name>
    <dbReference type="NCBI Taxonomy" id="543639"/>
    <lineage>
        <taxon>Eukaryota</taxon>
        <taxon>Metazoa</taxon>
        <taxon>Ecdysozoa</taxon>
        <taxon>Arthropoda</taxon>
        <taxon>Chelicerata</taxon>
        <taxon>Arachnida</taxon>
        <taxon>Acari</taxon>
        <taxon>Parasitiformes</taxon>
        <taxon>Ixodida</taxon>
        <taxon>Ixodoidea</taxon>
        <taxon>Ixodidae</taxon>
        <taxon>Rhipicephalinae</taxon>
        <taxon>Dermacentor</taxon>
    </lineage>
</organism>
<dbReference type="EMBL" id="CM023472">
    <property type="protein sequence ID" value="KAH7959896.1"/>
    <property type="molecule type" value="Genomic_DNA"/>
</dbReference>
<name>A0ACB8D6C6_DERSI</name>
<accession>A0ACB8D6C6</accession>
<comment type="caution">
    <text evidence="1">The sequence shown here is derived from an EMBL/GenBank/DDBJ whole genome shotgun (WGS) entry which is preliminary data.</text>
</comment>
<gene>
    <name evidence="1" type="ORF">HPB49_014767</name>
</gene>
<protein>
    <submittedName>
        <fullName evidence="1">Uncharacterized protein</fullName>
    </submittedName>
</protein>
<proteinExistence type="predicted"/>
<dbReference type="Proteomes" id="UP000821865">
    <property type="component" value="Chromosome 3"/>
</dbReference>
<sequence length="530" mass="56601">MTSPAARSGKKEDGGKAPAEKGPLSAAKKSASSSSVSSKGAELPAGAPPVRQCRLVRRPGFDGYGFGVLVDEKDQLATVTIVEKGGPAEAGGLRAQDCIVQVNGVNVVGATQRDIVERIKSSTDKVSLLVTNKQAVAWYKERGITLSSNMPNVIGQSSGAATPRKAIKEKGQKTLAKGPSAEPLAQRRPSRTLSMTGSQIMAIEEPSSSDSVHGFLVPRGKEAKAAKPTKPPVKNVKPLATLGPTATISKYEQDLRRKHEQARTATDKKTEQDGCCSAPGPSSGRRASVQWTETTRTEPSTPRGRAGSNSGRSQVRWLPVRSPEASGSPPYTYASQGNDYEAYMEGYMTDAEEPFGWPEDMYSWNAPIPFATSYGAPFAFPNQYEALPSDPYNTFMPYHPQGLYWSQQVPYQGVPVPAVSAPYYGYTSTYAPGYSDFFALYPGYASYEPLRRASASPELRERQAVVREAQERPGSSAPTPSLEASSAKSATRSSAGPSSKIKDKSNEAQSSAPGGKRGEKQAGKKTSNQV</sequence>
<reference evidence="1" key="1">
    <citation type="submission" date="2020-05" db="EMBL/GenBank/DDBJ databases">
        <title>Large-scale comparative analyses of tick genomes elucidate their genetic diversity and vector capacities.</title>
        <authorList>
            <person name="Jia N."/>
            <person name="Wang J."/>
            <person name="Shi W."/>
            <person name="Du L."/>
            <person name="Sun Y."/>
            <person name="Zhan W."/>
            <person name="Jiang J."/>
            <person name="Wang Q."/>
            <person name="Zhang B."/>
            <person name="Ji P."/>
            <person name="Sakyi L.B."/>
            <person name="Cui X."/>
            <person name="Yuan T."/>
            <person name="Jiang B."/>
            <person name="Yang W."/>
            <person name="Lam T.T.-Y."/>
            <person name="Chang Q."/>
            <person name="Ding S."/>
            <person name="Wang X."/>
            <person name="Zhu J."/>
            <person name="Ruan X."/>
            <person name="Zhao L."/>
            <person name="Wei J."/>
            <person name="Que T."/>
            <person name="Du C."/>
            <person name="Cheng J."/>
            <person name="Dai P."/>
            <person name="Han X."/>
            <person name="Huang E."/>
            <person name="Gao Y."/>
            <person name="Liu J."/>
            <person name="Shao H."/>
            <person name="Ye R."/>
            <person name="Li L."/>
            <person name="Wei W."/>
            <person name="Wang X."/>
            <person name="Wang C."/>
            <person name="Yang T."/>
            <person name="Huo Q."/>
            <person name="Li W."/>
            <person name="Guo W."/>
            <person name="Chen H."/>
            <person name="Zhou L."/>
            <person name="Ni X."/>
            <person name="Tian J."/>
            <person name="Zhou Y."/>
            <person name="Sheng Y."/>
            <person name="Liu T."/>
            <person name="Pan Y."/>
            <person name="Xia L."/>
            <person name="Li J."/>
            <person name="Zhao F."/>
            <person name="Cao W."/>
        </authorList>
    </citation>
    <scope>NUCLEOTIDE SEQUENCE</scope>
    <source>
        <strain evidence="1">Dsil-2018</strain>
    </source>
</reference>
<evidence type="ECO:0000313" key="1">
    <source>
        <dbReference type="EMBL" id="KAH7959896.1"/>
    </source>
</evidence>
<evidence type="ECO:0000313" key="2">
    <source>
        <dbReference type="Proteomes" id="UP000821865"/>
    </source>
</evidence>
<keyword evidence="2" id="KW-1185">Reference proteome</keyword>